<dbReference type="Gene3D" id="2.160.20.10">
    <property type="entry name" value="Single-stranded right-handed beta-helix, Pectin lyase-like"/>
    <property type="match status" value="1"/>
</dbReference>
<feature type="signal peptide" evidence="3">
    <location>
        <begin position="1"/>
        <end position="22"/>
    </location>
</feature>
<dbReference type="Proteomes" id="UP000217265">
    <property type="component" value="Chromosome"/>
</dbReference>
<dbReference type="KEGG" id="vbh:CMV30_18635"/>
<keyword evidence="2" id="KW-0964">Secreted</keyword>
<feature type="chain" id="PRO_5012267859" description="Ig-like domain-containing protein" evidence="3">
    <location>
        <begin position="23"/>
        <end position="949"/>
    </location>
</feature>
<comment type="subcellular location">
    <subcellularLocation>
        <location evidence="2">Secreted</location>
    </subcellularLocation>
</comment>
<dbReference type="SUPFAM" id="SSF48726">
    <property type="entry name" value="Immunoglobulin"/>
    <property type="match status" value="2"/>
</dbReference>
<dbReference type="Pfam" id="PF13927">
    <property type="entry name" value="Ig_3"/>
    <property type="match status" value="1"/>
</dbReference>
<dbReference type="Pfam" id="PF07679">
    <property type="entry name" value="I-set"/>
    <property type="match status" value="1"/>
</dbReference>
<dbReference type="InterPro" id="IPR036179">
    <property type="entry name" value="Ig-like_dom_sf"/>
</dbReference>
<dbReference type="InterPro" id="IPR007110">
    <property type="entry name" value="Ig-like_dom"/>
</dbReference>
<proteinExistence type="inferred from homology"/>
<comment type="similarity">
    <text evidence="2">Belongs to the polysaccharide lyase 1 family.</text>
</comment>
<evidence type="ECO:0000256" key="1">
    <source>
        <dbReference type="ARBA" id="ARBA00023239"/>
    </source>
</evidence>
<dbReference type="EMBL" id="CP023344">
    <property type="protein sequence ID" value="ATC65802.1"/>
    <property type="molecule type" value="Genomic_DNA"/>
</dbReference>
<dbReference type="PROSITE" id="PS50835">
    <property type="entry name" value="IG_LIKE"/>
    <property type="match status" value="2"/>
</dbReference>
<evidence type="ECO:0000256" key="3">
    <source>
        <dbReference type="SAM" id="SignalP"/>
    </source>
</evidence>
<dbReference type="SMART" id="SM00409">
    <property type="entry name" value="IG"/>
    <property type="match status" value="3"/>
</dbReference>
<dbReference type="InterPro" id="IPR012334">
    <property type="entry name" value="Pectin_lyas_fold"/>
</dbReference>
<keyword evidence="1 2" id="KW-0456">Lyase</keyword>
<dbReference type="Gene3D" id="2.60.40.10">
    <property type="entry name" value="Immunoglobulins"/>
    <property type="match status" value="3"/>
</dbReference>
<evidence type="ECO:0000313" key="5">
    <source>
        <dbReference type="EMBL" id="ATC65802.1"/>
    </source>
</evidence>
<keyword evidence="2" id="KW-0119">Carbohydrate metabolism</keyword>
<dbReference type="GO" id="GO:0005576">
    <property type="term" value="C:extracellular region"/>
    <property type="evidence" value="ECO:0007669"/>
    <property type="project" value="UniProtKB-SubCell"/>
</dbReference>
<dbReference type="InterPro" id="IPR045032">
    <property type="entry name" value="PEL"/>
</dbReference>
<dbReference type="PANTHER" id="PTHR31683">
    <property type="entry name" value="PECTATE LYASE 18-RELATED"/>
    <property type="match status" value="1"/>
</dbReference>
<dbReference type="InterPro" id="IPR013783">
    <property type="entry name" value="Ig-like_fold"/>
</dbReference>
<keyword evidence="6" id="KW-1185">Reference proteome</keyword>
<evidence type="ECO:0000256" key="2">
    <source>
        <dbReference type="RuleBase" id="RU361173"/>
    </source>
</evidence>
<dbReference type="SUPFAM" id="SSF51126">
    <property type="entry name" value="Pectin lyase-like"/>
    <property type="match status" value="1"/>
</dbReference>
<keyword evidence="2" id="KW-0624">Polysaccharide degradation</keyword>
<feature type="domain" description="Ig-like" evidence="4">
    <location>
        <begin position="415"/>
        <end position="498"/>
    </location>
</feature>
<reference evidence="5 6" key="1">
    <citation type="submission" date="2017-09" db="EMBL/GenBank/DDBJ databases">
        <title>Complete genome sequence of Verrucomicrobial strain HZ-65, isolated from freshwater.</title>
        <authorList>
            <person name="Choi A."/>
        </authorList>
    </citation>
    <scope>NUCLEOTIDE SEQUENCE [LARGE SCALE GENOMIC DNA]</scope>
    <source>
        <strain evidence="5 6">HZ-65</strain>
    </source>
</reference>
<dbReference type="InterPro" id="IPR003599">
    <property type="entry name" value="Ig_sub"/>
</dbReference>
<accession>A0A290QNC4</accession>
<dbReference type="InterPro" id="IPR013098">
    <property type="entry name" value="Ig_I-set"/>
</dbReference>
<evidence type="ECO:0000313" key="6">
    <source>
        <dbReference type="Proteomes" id="UP000217265"/>
    </source>
</evidence>
<protein>
    <recommendedName>
        <fullName evidence="4">Ig-like domain-containing protein</fullName>
    </recommendedName>
</protein>
<dbReference type="GO" id="GO:0000272">
    <property type="term" value="P:polysaccharide catabolic process"/>
    <property type="evidence" value="ECO:0007669"/>
    <property type="project" value="UniProtKB-KW"/>
</dbReference>
<organism evidence="5 6">
    <name type="scientific">Nibricoccus aquaticus</name>
    <dbReference type="NCBI Taxonomy" id="2576891"/>
    <lineage>
        <taxon>Bacteria</taxon>
        <taxon>Pseudomonadati</taxon>
        <taxon>Verrucomicrobiota</taxon>
        <taxon>Opitutia</taxon>
        <taxon>Opitutales</taxon>
        <taxon>Opitutaceae</taxon>
        <taxon>Nibricoccus</taxon>
    </lineage>
</organism>
<keyword evidence="3" id="KW-0732">Signal</keyword>
<dbReference type="InterPro" id="IPR002022">
    <property type="entry name" value="Pec_lyase"/>
</dbReference>
<name>A0A290QNC4_9BACT</name>
<dbReference type="SMART" id="SM00656">
    <property type="entry name" value="Amb_all"/>
    <property type="match status" value="1"/>
</dbReference>
<dbReference type="GO" id="GO:0030570">
    <property type="term" value="F:pectate lyase activity"/>
    <property type="evidence" value="ECO:0007669"/>
    <property type="project" value="InterPro"/>
</dbReference>
<dbReference type="Pfam" id="PF00544">
    <property type="entry name" value="Pectate_lyase_4"/>
    <property type="match status" value="1"/>
</dbReference>
<sequence>MKLRYTAFALAALLSMAVNVSAQVNYYANKSPGSADAPSLENKWNLAANTYMWAPAGGASYVDASATPGNVYHTNGYTVRAGRIGTTDGTASSVFLGEKLVVDAFSSTSGLTGASSGSAILLFELAATSTGPRLGVPGSVTQGSYSANIATGTSTTAGTQHLRFSTGVTVLQGTLAANGYTNFSIPNSVTDVLVTIKSAVIGNGDIEVSGGSAGSAVANGWVMWAFEDLRGWTGSTILVQHKHTISFTRDIDFRITNSRAALTFGATSIGFLNLSANVKFDSSKVSWGTNILPDGTYTAAQLNALWKTGGYATLPFASGSGTLTVAPLLPPGISSQPSDQVVSEGGTASFSVTATGEGPFTYEWQKDGFAISNSNSATYAVTNAQMSSAGQYRVKVSNAGGNTLSSAATLTVQPPGFVNITTQPVAQTVIIGGTASFSVVATGDGPFTYEWQRNGQPIANSNSATLSVPNAQSANAGQYRVKVSSSMSSVFSNAVTLTITVAPAPVASGFAATTTGGANGAEVLVTNAADFKAAAESSSASTVTVLGQISLASVGGSVRVASNKTIQGMNGDATIVGCLDLSNGGVTNVVIRGLNITNPGTTPVSGVYPDGGDGIKVRNASKVYITHCTLFNCADELIEISGGSDNITVSWCEFYYTSAQTAHRYAMTIGQAGAETNPMRVTLQGNWWSSLVDQRMPFSSYGYVHQFNNYFNTTGNTSGGVASDGAQFLVERSLYSPMANPLSKQNVNTSLPAGKLRIIDTTFTVSSGTPLDVGTDVVFTPPYSYEMIPTAQVAATTGIQAGNIDGAWTANATSASATITAPTTRLLIGDPFTLTAVPAGFTATSYQWRLNNIEIPGATNITYSVANGFAANAGAYTVALGRAGGNMVVSAPATIFLNSSVPVSNGATTGLAPEVQTQRGGGGSPSLWFLGLLASTTALRVVLSRKKSR</sequence>
<dbReference type="OrthoDB" id="9804661at2"/>
<dbReference type="InterPro" id="IPR011050">
    <property type="entry name" value="Pectin_lyase_fold/virulence"/>
</dbReference>
<dbReference type="RefSeq" id="WP_096057431.1">
    <property type="nucleotide sequence ID" value="NZ_CP023344.1"/>
</dbReference>
<feature type="domain" description="Ig-like" evidence="4">
    <location>
        <begin position="331"/>
        <end position="411"/>
    </location>
</feature>
<dbReference type="AlphaFoldDB" id="A0A290QNC4"/>
<dbReference type="PANTHER" id="PTHR31683:SF18">
    <property type="entry name" value="PECTATE LYASE 21-RELATED"/>
    <property type="match status" value="1"/>
</dbReference>
<gene>
    <name evidence="5" type="ORF">CMV30_18635</name>
</gene>
<evidence type="ECO:0000259" key="4">
    <source>
        <dbReference type="PROSITE" id="PS50835"/>
    </source>
</evidence>